<dbReference type="AlphaFoldDB" id="A0A074ZMA2"/>
<gene>
    <name evidence="2" type="ORF">T265_05957</name>
</gene>
<dbReference type="CTD" id="20320139"/>
<protein>
    <submittedName>
        <fullName evidence="2">Uncharacterized protein</fullName>
    </submittedName>
</protein>
<dbReference type="GeneID" id="20320139"/>
<sequence>MVDLDEQHARPRYPFYYRNPSFHGRREIRSESKMDHHKIHHEAKSTCTEASVSLTRSPMRRHIQPFRRDYASTSNVLRLIVAAHTAHTSNV</sequence>
<feature type="region of interest" description="Disordered" evidence="1">
    <location>
        <begin position="31"/>
        <end position="53"/>
    </location>
</feature>
<dbReference type="KEGG" id="ovi:T265_05957"/>
<organism evidence="2 3">
    <name type="scientific">Opisthorchis viverrini</name>
    <name type="common">Southeast Asian liver fluke</name>
    <dbReference type="NCBI Taxonomy" id="6198"/>
    <lineage>
        <taxon>Eukaryota</taxon>
        <taxon>Metazoa</taxon>
        <taxon>Spiralia</taxon>
        <taxon>Lophotrochozoa</taxon>
        <taxon>Platyhelminthes</taxon>
        <taxon>Trematoda</taxon>
        <taxon>Digenea</taxon>
        <taxon>Opisthorchiida</taxon>
        <taxon>Opisthorchiata</taxon>
        <taxon>Opisthorchiidae</taxon>
        <taxon>Opisthorchis</taxon>
    </lineage>
</organism>
<dbReference type="Proteomes" id="UP000054324">
    <property type="component" value="Unassembled WGS sequence"/>
</dbReference>
<evidence type="ECO:0000256" key="1">
    <source>
        <dbReference type="SAM" id="MobiDB-lite"/>
    </source>
</evidence>
<keyword evidence="3" id="KW-1185">Reference proteome</keyword>
<reference evidence="2 3" key="1">
    <citation type="submission" date="2013-11" db="EMBL/GenBank/DDBJ databases">
        <title>Opisthorchis viverrini - life in the bile duct.</title>
        <authorList>
            <person name="Young N.D."/>
            <person name="Nagarajan N."/>
            <person name="Lin S.J."/>
            <person name="Korhonen P.K."/>
            <person name="Jex A.R."/>
            <person name="Hall R.S."/>
            <person name="Safavi-Hemami H."/>
            <person name="Kaewkong W."/>
            <person name="Bertrand D."/>
            <person name="Gao S."/>
            <person name="Seet Q."/>
            <person name="Wongkham S."/>
            <person name="Teh B.T."/>
            <person name="Wongkham C."/>
            <person name="Intapan P.M."/>
            <person name="Maleewong W."/>
            <person name="Yang X."/>
            <person name="Hu M."/>
            <person name="Wang Z."/>
            <person name="Hofmann A."/>
            <person name="Sternberg P.W."/>
            <person name="Tan P."/>
            <person name="Wang J."/>
            <person name="Gasser R.B."/>
        </authorList>
    </citation>
    <scope>NUCLEOTIDE SEQUENCE [LARGE SCALE GENOMIC DNA]</scope>
</reference>
<evidence type="ECO:0000313" key="3">
    <source>
        <dbReference type="Proteomes" id="UP000054324"/>
    </source>
</evidence>
<name>A0A074ZMA2_OPIVI</name>
<proteinExistence type="predicted"/>
<accession>A0A074ZMA2</accession>
<evidence type="ECO:0000313" key="2">
    <source>
        <dbReference type="EMBL" id="KER26902.1"/>
    </source>
</evidence>
<dbReference type="RefSeq" id="XP_009169368.1">
    <property type="nucleotide sequence ID" value="XM_009171104.1"/>
</dbReference>
<dbReference type="EMBL" id="KL596736">
    <property type="protein sequence ID" value="KER26902.1"/>
    <property type="molecule type" value="Genomic_DNA"/>
</dbReference>